<dbReference type="AlphaFoldDB" id="A0A2N5UB41"/>
<sequence>MPACNISARHRASWVSLNSTPTTHSQHPQRSIDGILSLLIEISMPPKNTPKKQNPNKKKAIPWDRDGVDGGNSSITIILDWLGTGTNYQRWRGDKESGTTKTRLCSEILQIMEEHGITHRDYKGVRQKIGDLQASYNAACDWKKHTGEGILAQDEINGVKTVEAKLVDICRFWDTLDPIMGSRSVTEPLHIRSSLTGDQPGGQHPSSGSPEPPGSAIPSDLPDDPLNDLDNPTPTATSKKNPKKRPSTSGSSCSKSHSKKPKKKKITTEELYMKSMVSKRQADITRARAAATKVKVDYMKELRNHGLSLEEIEKKVDQEFPHLADMENPDDSSSSSSDLQDSSE</sequence>
<evidence type="ECO:0000256" key="1">
    <source>
        <dbReference type="SAM" id="MobiDB-lite"/>
    </source>
</evidence>
<accession>A0A2N5UB41</accession>
<dbReference type="EMBL" id="PGCJ01000267">
    <property type="protein sequence ID" value="PLW34928.1"/>
    <property type="molecule type" value="Genomic_DNA"/>
</dbReference>
<comment type="caution">
    <text evidence="2">The sequence shown here is derived from an EMBL/GenBank/DDBJ whole genome shotgun (WGS) entry which is preliminary data.</text>
</comment>
<proteinExistence type="predicted"/>
<protein>
    <submittedName>
        <fullName evidence="2">Uncharacterized protein</fullName>
    </submittedName>
</protein>
<reference evidence="2 3" key="1">
    <citation type="submission" date="2017-11" db="EMBL/GenBank/DDBJ databases">
        <title>De novo assembly and phasing of dikaryotic genomes from two isolates of Puccinia coronata f. sp. avenae, the causal agent of oat crown rust.</title>
        <authorList>
            <person name="Miller M.E."/>
            <person name="Zhang Y."/>
            <person name="Omidvar V."/>
            <person name="Sperschneider J."/>
            <person name="Schwessinger B."/>
            <person name="Raley C."/>
            <person name="Palmer J.M."/>
            <person name="Garnica D."/>
            <person name="Upadhyaya N."/>
            <person name="Rathjen J."/>
            <person name="Taylor J.M."/>
            <person name="Park R.F."/>
            <person name="Dodds P.N."/>
            <person name="Hirsch C.D."/>
            <person name="Kianian S.F."/>
            <person name="Figueroa M."/>
        </authorList>
    </citation>
    <scope>NUCLEOTIDE SEQUENCE [LARGE SCALE GENOMIC DNA]</scope>
    <source>
        <strain evidence="2">12NC29</strain>
    </source>
</reference>
<organism evidence="2 3">
    <name type="scientific">Puccinia coronata f. sp. avenae</name>
    <dbReference type="NCBI Taxonomy" id="200324"/>
    <lineage>
        <taxon>Eukaryota</taxon>
        <taxon>Fungi</taxon>
        <taxon>Dikarya</taxon>
        <taxon>Basidiomycota</taxon>
        <taxon>Pucciniomycotina</taxon>
        <taxon>Pucciniomycetes</taxon>
        <taxon>Pucciniales</taxon>
        <taxon>Pucciniaceae</taxon>
        <taxon>Puccinia</taxon>
    </lineage>
</organism>
<dbReference type="STRING" id="200324.A0A2N5UB41"/>
<feature type="region of interest" description="Disordered" evidence="1">
    <location>
        <begin position="319"/>
        <end position="344"/>
    </location>
</feature>
<feature type="region of interest" description="Disordered" evidence="1">
    <location>
        <begin position="45"/>
        <end position="66"/>
    </location>
</feature>
<dbReference type="PANTHER" id="PTHR33324">
    <property type="entry name" value="EXPRESSED PROTEIN"/>
    <property type="match status" value="1"/>
</dbReference>
<dbReference type="OrthoDB" id="2500997at2759"/>
<feature type="compositionally biased region" description="Low complexity" evidence="1">
    <location>
        <begin position="331"/>
        <end position="344"/>
    </location>
</feature>
<feature type="region of interest" description="Disordered" evidence="1">
    <location>
        <begin position="192"/>
        <end position="269"/>
    </location>
</feature>
<evidence type="ECO:0000313" key="2">
    <source>
        <dbReference type="EMBL" id="PLW34928.1"/>
    </source>
</evidence>
<gene>
    <name evidence="2" type="ORF">PCANC_19083</name>
</gene>
<feature type="compositionally biased region" description="Basic residues" evidence="1">
    <location>
        <begin position="256"/>
        <end position="265"/>
    </location>
</feature>
<feature type="compositionally biased region" description="Low complexity" evidence="1">
    <location>
        <begin position="197"/>
        <end position="209"/>
    </location>
</feature>
<evidence type="ECO:0000313" key="3">
    <source>
        <dbReference type="Proteomes" id="UP000235388"/>
    </source>
</evidence>
<name>A0A2N5UB41_9BASI</name>
<dbReference type="Proteomes" id="UP000235388">
    <property type="component" value="Unassembled WGS sequence"/>
</dbReference>
<keyword evidence="3" id="KW-1185">Reference proteome</keyword>
<dbReference type="PANTHER" id="PTHR33324:SF2">
    <property type="entry name" value="MYB_SANT-LIKE DNA-BINDING DOMAIN-CONTAINING PROTEIN"/>
    <property type="match status" value="1"/>
</dbReference>